<feature type="region of interest" description="Disordered" evidence="7">
    <location>
        <begin position="253"/>
        <end position="306"/>
    </location>
</feature>
<keyword evidence="5" id="KW-0418">Kinase</keyword>
<dbReference type="AlphaFoldDB" id="A0A9P4HI90"/>
<dbReference type="InterPro" id="IPR011006">
    <property type="entry name" value="CheY-like_superfamily"/>
</dbReference>
<keyword evidence="3 6" id="KW-0597">Phosphoprotein</keyword>
<protein>
    <recommendedName>
        <fullName evidence="2">histidine kinase</fullName>
        <ecNumber evidence="2">2.7.13.3</ecNumber>
    </recommendedName>
</protein>
<dbReference type="SUPFAM" id="SSF52172">
    <property type="entry name" value="CheY-like"/>
    <property type="match status" value="1"/>
</dbReference>
<feature type="domain" description="Response regulatory" evidence="9">
    <location>
        <begin position="886"/>
        <end position="1007"/>
    </location>
</feature>
<dbReference type="InterPro" id="IPR001789">
    <property type="entry name" value="Sig_transdc_resp-reg_receiver"/>
</dbReference>
<dbReference type="EC" id="2.7.13.3" evidence="2"/>
<dbReference type="InterPro" id="IPR005467">
    <property type="entry name" value="His_kinase_dom"/>
</dbReference>
<dbReference type="GO" id="GO:0000155">
    <property type="term" value="F:phosphorelay sensor kinase activity"/>
    <property type="evidence" value="ECO:0007669"/>
    <property type="project" value="InterPro"/>
</dbReference>
<evidence type="ECO:0000256" key="5">
    <source>
        <dbReference type="ARBA" id="ARBA00022777"/>
    </source>
</evidence>
<dbReference type="Proteomes" id="UP000799777">
    <property type="component" value="Unassembled WGS sequence"/>
</dbReference>
<feature type="compositionally biased region" description="Low complexity" evidence="7">
    <location>
        <begin position="262"/>
        <end position="277"/>
    </location>
</feature>
<dbReference type="EMBL" id="ML978157">
    <property type="protein sequence ID" value="KAF2035590.1"/>
    <property type="molecule type" value="Genomic_DNA"/>
</dbReference>
<name>A0A9P4HI90_9PLEO</name>
<dbReference type="CDD" id="cd17546">
    <property type="entry name" value="REC_hyHK_CKI1_RcsC-like"/>
    <property type="match status" value="1"/>
</dbReference>
<dbReference type="PROSITE" id="PS50109">
    <property type="entry name" value="HIS_KIN"/>
    <property type="match status" value="1"/>
</dbReference>
<feature type="compositionally biased region" description="Polar residues" evidence="7">
    <location>
        <begin position="278"/>
        <end position="287"/>
    </location>
</feature>
<feature type="region of interest" description="Disordered" evidence="7">
    <location>
        <begin position="813"/>
        <end position="847"/>
    </location>
</feature>
<evidence type="ECO:0000313" key="10">
    <source>
        <dbReference type="EMBL" id="KAF2035590.1"/>
    </source>
</evidence>
<evidence type="ECO:0000259" key="8">
    <source>
        <dbReference type="PROSITE" id="PS50109"/>
    </source>
</evidence>
<dbReference type="FunFam" id="1.10.287.130:FF:000023">
    <property type="entry name" value="Sensor histidine kinase/response regulator, putative"/>
    <property type="match status" value="1"/>
</dbReference>
<proteinExistence type="predicted"/>
<dbReference type="InterPro" id="IPR004358">
    <property type="entry name" value="Sig_transdc_His_kin-like_C"/>
</dbReference>
<evidence type="ECO:0000256" key="7">
    <source>
        <dbReference type="SAM" id="MobiDB-lite"/>
    </source>
</evidence>
<dbReference type="SMART" id="SM00388">
    <property type="entry name" value="HisKA"/>
    <property type="match status" value="1"/>
</dbReference>
<dbReference type="PROSITE" id="PS50110">
    <property type="entry name" value="RESPONSE_REGULATORY"/>
    <property type="match status" value="1"/>
</dbReference>
<dbReference type="SMART" id="SM00387">
    <property type="entry name" value="HATPase_c"/>
    <property type="match status" value="1"/>
</dbReference>
<dbReference type="PANTHER" id="PTHR43047:SF72">
    <property type="entry name" value="OSMOSENSING HISTIDINE PROTEIN KINASE SLN1"/>
    <property type="match status" value="1"/>
</dbReference>
<feature type="compositionally biased region" description="Basic and acidic residues" evidence="7">
    <location>
        <begin position="1010"/>
        <end position="1038"/>
    </location>
</feature>
<dbReference type="InterPro" id="IPR003661">
    <property type="entry name" value="HisK_dim/P_dom"/>
</dbReference>
<evidence type="ECO:0000256" key="3">
    <source>
        <dbReference type="ARBA" id="ARBA00022553"/>
    </source>
</evidence>
<evidence type="ECO:0000313" key="11">
    <source>
        <dbReference type="Proteomes" id="UP000799777"/>
    </source>
</evidence>
<dbReference type="SMART" id="SM00448">
    <property type="entry name" value="REC"/>
    <property type="match status" value="1"/>
</dbReference>
<dbReference type="Gene3D" id="1.10.287.130">
    <property type="match status" value="1"/>
</dbReference>
<dbReference type="GO" id="GO:0005886">
    <property type="term" value="C:plasma membrane"/>
    <property type="evidence" value="ECO:0007669"/>
    <property type="project" value="TreeGrafter"/>
</dbReference>
<accession>A0A9P4HI90</accession>
<dbReference type="OrthoDB" id="303614at2759"/>
<dbReference type="InterPro" id="IPR036097">
    <property type="entry name" value="HisK_dim/P_sf"/>
</dbReference>
<comment type="catalytic activity">
    <reaction evidence="1">
        <text>ATP + protein L-histidine = ADP + protein N-phospho-L-histidine.</text>
        <dbReference type="EC" id="2.7.13.3"/>
    </reaction>
</comment>
<dbReference type="PRINTS" id="PR00344">
    <property type="entry name" value="BCTRLSENSOR"/>
</dbReference>
<feature type="compositionally biased region" description="Polar residues" evidence="7">
    <location>
        <begin position="814"/>
        <end position="828"/>
    </location>
</feature>
<evidence type="ECO:0000256" key="2">
    <source>
        <dbReference type="ARBA" id="ARBA00012438"/>
    </source>
</evidence>
<comment type="caution">
    <text evidence="10">The sequence shown here is derived from an EMBL/GenBank/DDBJ whole genome shotgun (WGS) entry which is preliminary data.</text>
</comment>
<dbReference type="Gene3D" id="3.40.50.2300">
    <property type="match status" value="1"/>
</dbReference>
<keyword evidence="4" id="KW-0808">Transferase</keyword>
<organism evidence="10 11">
    <name type="scientific">Setomelanomma holmii</name>
    <dbReference type="NCBI Taxonomy" id="210430"/>
    <lineage>
        <taxon>Eukaryota</taxon>
        <taxon>Fungi</taxon>
        <taxon>Dikarya</taxon>
        <taxon>Ascomycota</taxon>
        <taxon>Pezizomycotina</taxon>
        <taxon>Dothideomycetes</taxon>
        <taxon>Pleosporomycetidae</taxon>
        <taxon>Pleosporales</taxon>
        <taxon>Pleosporineae</taxon>
        <taxon>Phaeosphaeriaceae</taxon>
        <taxon>Setomelanomma</taxon>
    </lineage>
</organism>
<feature type="region of interest" description="Disordered" evidence="7">
    <location>
        <begin position="1010"/>
        <end position="1068"/>
    </location>
</feature>
<sequence length="1068" mass="116995">MSVHPSLQKDVPSTLWLGSVSIPRIWGMCEKVLNIDLQDFQVNEFPTLVIRDLRESVQHADRTYIKESDVRFYAGAPLISPTGAIVGSVCILDDKPRPGGLSKEHQHSLRDIASSIMEYLHTYTIKDQFRRGERFTRGLISFSEGASALLPFENVNQHDLDAPTGLGMFSPEFASPNEERSDPLKDQQLVTTTHKARTRTYVKSNRQRTIKRLQETILPHDSTSMFARAANVMMASSDIDGVLILDASVAANKNRRQSANREGNTTAGTGTGTETAGDSYQSKSSSDGEGDSPRPASSHGSSSRTCQILGSATSDKANYSEDGTNSAFGSLSEADLTQMLSNYPHGKMITFGVFSHSVMRELSRLDALALNQAKTTFVASISHELRSPLHGILGTLEFIKDTPLDSFQTSMLNSLNACGQTLLDTINHVMDYAKISEATRNVSSRRLKSTHTVHLSSKPLKSRRSRAGAFDLGIATEEVVEAVFSRSSYVPISGAMMDVLTSPSESGSDPMTKRKTCFVVLDLAHEDDWIYCFPVGSWRRIVMNIFGNAIKYTESGHVQVSLRANNGSRVSNTPTTVTLTVTDSGKGMSPQFLAEKSFQPFSQENPFAAGTGLGLSIVRQIIETNGGKIEVSSEPSVGTRLTVKLALTKPEYVPAVPPQRAQLASFLPQLAGRSICVLRRDWRASSEDAGSSQSDSGLARFTNATISTLESHLKMHVVQTANWDGHDCDIVIVPELSFEYLAAIRRARFDGGRAPVTIFVAMDALEAATLRSDARVQKRESVVEIMTQPCGPYKLAYILNRCLDRYALPDENLQHQSSDSESLKTELSISEKPSPPSVPTTDHLVGTSPPAVEVVEEGLSASPLVDPGPEQTLASVTNRPSPSAEQVMIIDDNAINRSLLVAYMKKYNYAYQEAENGLQAYETYRNNPSMFKMLLMDMSMPIMDGMTSTRAIREFEDENDVPRCRIVALTGLASASARLEALSSGVDHFMTKPLNFQALGALLKREDERRNSFAEIQSSKEDEKRAHGEESTQKDTELAPRTASPTQDEVPGSQEDARICVTKGDDHS</sequence>
<dbReference type="Pfam" id="PF00512">
    <property type="entry name" value="HisKA"/>
    <property type="match status" value="1"/>
</dbReference>
<dbReference type="InterPro" id="IPR036890">
    <property type="entry name" value="HATPase_C_sf"/>
</dbReference>
<feature type="modified residue" description="4-aspartylphosphate" evidence="6">
    <location>
        <position position="937"/>
    </location>
</feature>
<evidence type="ECO:0000256" key="6">
    <source>
        <dbReference type="PROSITE-ProRule" id="PRU00169"/>
    </source>
</evidence>
<dbReference type="PANTHER" id="PTHR43047">
    <property type="entry name" value="TWO-COMPONENT HISTIDINE PROTEIN KINASE"/>
    <property type="match status" value="1"/>
</dbReference>
<feature type="compositionally biased region" description="Basic and acidic residues" evidence="7">
    <location>
        <begin position="1055"/>
        <end position="1068"/>
    </location>
</feature>
<evidence type="ECO:0000259" key="9">
    <source>
        <dbReference type="PROSITE" id="PS50110"/>
    </source>
</evidence>
<dbReference type="SUPFAM" id="SSF47384">
    <property type="entry name" value="Homodimeric domain of signal transducing histidine kinase"/>
    <property type="match status" value="1"/>
</dbReference>
<dbReference type="GO" id="GO:0009927">
    <property type="term" value="F:histidine phosphotransfer kinase activity"/>
    <property type="evidence" value="ECO:0007669"/>
    <property type="project" value="TreeGrafter"/>
</dbReference>
<dbReference type="Pfam" id="PF02518">
    <property type="entry name" value="HATPase_c"/>
    <property type="match status" value="1"/>
</dbReference>
<dbReference type="Pfam" id="PF00072">
    <property type="entry name" value="Response_reg"/>
    <property type="match status" value="1"/>
</dbReference>
<dbReference type="Gene3D" id="3.30.565.10">
    <property type="entry name" value="Histidine kinase-like ATPase, C-terminal domain"/>
    <property type="match status" value="1"/>
</dbReference>
<feature type="domain" description="Histidine kinase" evidence="8">
    <location>
        <begin position="380"/>
        <end position="649"/>
    </location>
</feature>
<dbReference type="CDD" id="cd00082">
    <property type="entry name" value="HisKA"/>
    <property type="match status" value="1"/>
</dbReference>
<dbReference type="SUPFAM" id="SSF55874">
    <property type="entry name" value="ATPase domain of HSP90 chaperone/DNA topoisomerase II/histidine kinase"/>
    <property type="match status" value="1"/>
</dbReference>
<reference evidence="10" key="1">
    <citation type="journal article" date="2020" name="Stud. Mycol.">
        <title>101 Dothideomycetes genomes: a test case for predicting lifestyles and emergence of pathogens.</title>
        <authorList>
            <person name="Haridas S."/>
            <person name="Albert R."/>
            <person name="Binder M."/>
            <person name="Bloem J."/>
            <person name="Labutti K."/>
            <person name="Salamov A."/>
            <person name="Andreopoulos B."/>
            <person name="Baker S."/>
            <person name="Barry K."/>
            <person name="Bills G."/>
            <person name="Bluhm B."/>
            <person name="Cannon C."/>
            <person name="Castanera R."/>
            <person name="Culley D."/>
            <person name="Daum C."/>
            <person name="Ezra D."/>
            <person name="Gonzalez J."/>
            <person name="Henrissat B."/>
            <person name="Kuo A."/>
            <person name="Liang C."/>
            <person name="Lipzen A."/>
            <person name="Lutzoni F."/>
            <person name="Magnuson J."/>
            <person name="Mondo S."/>
            <person name="Nolan M."/>
            <person name="Ohm R."/>
            <person name="Pangilinan J."/>
            <person name="Park H.-J."/>
            <person name="Ramirez L."/>
            <person name="Alfaro M."/>
            <person name="Sun H."/>
            <person name="Tritt A."/>
            <person name="Yoshinaga Y."/>
            <person name="Zwiers L.-H."/>
            <person name="Turgeon B."/>
            <person name="Goodwin S."/>
            <person name="Spatafora J."/>
            <person name="Crous P."/>
            <person name="Grigoriev I."/>
        </authorList>
    </citation>
    <scope>NUCLEOTIDE SEQUENCE</scope>
    <source>
        <strain evidence="10">CBS 110217</strain>
    </source>
</reference>
<keyword evidence="11" id="KW-1185">Reference proteome</keyword>
<evidence type="ECO:0000256" key="4">
    <source>
        <dbReference type="ARBA" id="ARBA00022679"/>
    </source>
</evidence>
<dbReference type="SUPFAM" id="SSF55781">
    <property type="entry name" value="GAF domain-like"/>
    <property type="match status" value="1"/>
</dbReference>
<evidence type="ECO:0000256" key="1">
    <source>
        <dbReference type="ARBA" id="ARBA00000085"/>
    </source>
</evidence>
<gene>
    <name evidence="10" type="ORF">EK21DRAFT_54269</name>
</gene>
<dbReference type="InterPro" id="IPR003594">
    <property type="entry name" value="HATPase_dom"/>
</dbReference>
<feature type="compositionally biased region" description="Low complexity" evidence="7">
    <location>
        <begin position="293"/>
        <end position="304"/>
    </location>
</feature>